<proteinExistence type="predicted"/>
<dbReference type="CDD" id="cd02980">
    <property type="entry name" value="TRX_Fd_family"/>
    <property type="match status" value="1"/>
</dbReference>
<accession>A0ABY4E6N8</accession>
<keyword evidence="2" id="KW-1185">Reference proteome</keyword>
<dbReference type="SUPFAM" id="SSF52833">
    <property type="entry name" value="Thioredoxin-like"/>
    <property type="match status" value="1"/>
</dbReference>
<sequence>MAYFERHVFVCTNARNDDSRKSCGDHNVGKHAAGVVKNECLKAHIHGEGKIRVSQSGCLGRCEEGPLLVIYPEARWYNYHSDEDLKQIVAEDLVAGRPVEHLLLDK</sequence>
<dbReference type="EMBL" id="CP091511">
    <property type="protein sequence ID" value="UOO90555.1"/>
    <property type="molecule type" value="Genomic_DNA"/>
</dbReference>
<dbReference type="Proteomes" id="UP000832011">
    <property type="component" value="Chromosome"/>
</dbReference>
<dbReference type="RefSeq" id="WP_058304882.1">
    <property type="nucleotide sequence ID" value="NZ_CABKVG010000005.1"/>
</dbReference>
<evidence type="ECO:0000313" key="1">
    <source>
        <dbReference type="EMBL" id="UOO90555.1"/>
    </source>
</evidence>
<dbReference type="InterPro" id="IPR036249">
    <property type="entry name" value="Thioredoxin-like_sf"/>
</dbReference>
<organism evidence="1 2">
    <name type="scientific">Vitreoscilla massiliensis</name>
    <dbReference type="NCBI Taxonomy" id="1689272"/>
    <lineage>
        <taxon>Bacteria</taxon>
        <taxon>Pseudomonadati</taxon>
        <taxon>Pseudomonadota</taxon>
        <taxon>Betaproteobacteria</taxon>
        <taxon>Neisseriales</taxon>
        <taxon>Neisseriaceae</taxon>
        <taxon>Vitreoscilla</taxon>
    </lineage>
</organism>
<name>A0ABY4E6N8_9NEIS</name>
<evidence type="ECO:0000313" key="2">
    <source>
        <dbReference type="Proteomes" id="UP000832011"/>
    </source>
</evidence>
<reference evidence="1 2" key="1">
    <citation type="journal article" date="2022" name="Res Sq">
        <title>Evolution of multicellular longitudinally dividing oral cavity symbionts (Neisseriaceae).</title>
        <authorList>
            <person name="Nyongesa S."/>
            <person name="Weber P."/>
            <person name="Bernet E."/>
            <person name="Pullido F."/>
            <person name="Nieckarz M."/>
            <person name="Delaby M."/>
            <person name="Nieves C."/>
            <person name="Viehboeck T."/>
            <person name="Krause N."/>
            <person name="Rivera-Millot A."/>
            <person name="Nakamura A."/>
            <person name="Vischer N."/>
            <person name="VanNieuwenhze M."/>
            <person name="Brun Y."/>
            <person name="Cava F."/>
            <person name="Bulgheresi S."/>
            <person name="Veyrier F."/>
        </authorList>
    </citation>
    <scope>NUCLEOTIDE SEQUENCE [LARGE SCALE GENOMIC DNA]</scope>
    <source>
        <strain evidence="1 2">SN4</strain>
    </source>
</reference>
<gene>
    <name evidence="1" type="ORF">LVJ82_06160</name>
</gene>
<dbReference type="Gene3D" id="3.40.30.10">
    <property type="entry name" value="Glutaredoxin"/>
    <property type="match status" value="1"/>
</dbReference>
<protein>
    <submittedName>
        <fullName evidence="1">(2Fe-2S) ferredoxin domain-containing protein</fullName>
    </submittedName>
</protein>